<evidence type="ECO:0000313" key="1">
    <source>
        <dbReference type="EMBL" id="GAA0146966.1"/>
    </source>
</evidence>
<organism evidence="1 2">
    <name type="scientific">Lithospermum erythrorhizon</name>
    <name type="common">Purple gromwell</name>
    <name type="synonym">Lithospermum officinale var. erythrorhizon</name>
    <dbReference type="NCBI Taxonomy" id="34254"/>
    <lineage>
        <taxon>Eukaryota</taxon>
        <taxon>Viridiplantae</taxon>
        <taxon>Streptophyta</taxon>
        <taxon>Embryophyta</taxon>
        <taxon>Tracheophyta</taxon>
        <taxon>Spermatophyta</taxon>
        <taxon>Magnoliopsida</taxon>
        <taxon>eudicotyledons</taxon>
        <taxon>Gunneridae</taxon>
        <taxon>Pentapetalae</taxon>
        <taxon>asterids</taxon>
        <taxon>lamiids</taxon>
        <taxon>Boraginales</taxon>
        <taxon>Boraginaceae</taxon>
        <taxon>Boraginoideae</taxon>
        <taxon>Lithospermeae</taxon>
        <taxon>Lithospermum</taxon>
    </lineage>
</organism>
<comment type="caution">
    <text evidence="1">The sequence shown here is derived from an EMBL/GenBank/DDBJ whole genome shotgun (WGS) entry which is preliminary data.</text>
</comment>
<reference evidence="1 2" key="1">
    <citation type="submission" date="2024-01" db="EMBL/GenBank/DDBJ databases">
        <title>The complete chloroplast genome sequence of Lithospermum erythrorhizon: insights into the phylogenetic relationship among Boraginaceae species and the maternal lineages of purple gromwells.</title>
        <authorList>
            <person name="Okada T."/>
            <person name="Watanabe K."/>
        </authorList>
    </citation>
    <scope>NUCLEOTIDE SEQUENCE [LARGE SCALE GENOMIC DNA]</scope>
</reference>
<dbReference type="InterPro" id="IPR009003">
    <property type="entry name" value="Peptidase_S1_PA"/>
</dbReference>
<accession>A0AAV3P7L5</accession>
<name>A0AAV3P7L5_LITER</name>
<sequence>MSSPTDEDHLTDYHFAKLSDELKRVTWVIKVDDGKPTVATGFAIKFRDFMNVNDEDVLLLSCAHILNNKQNYSIMARKIDDKDFIFGAEIIAMKPTWDLSLLVVKGGNAIYSAEFAEDGAISSCQTLLHVGHSQALVYSVFVGRAVYPCVNDCLPRRREICDSYVCSSLNATPDYRIMGHVWNEGYFRKHQSTHFPYEKNLYAHVPIIQCAGLYCKSICAGGPVFNTQGHIVGMIIGEKDGCEIAIHVALLKEFVRMNSTTNQGLL</sequence>
<gene>
    <name evidence="1" type="ORF">LIER_06782</name>
</gene>
<keyword evidence="2" id="KW-1185">Reference proteome</keyword>
<protein>
    <submittedName>
        <fullName evidence="1">Uncharacterized protein</fullName>
    </submittedName>
</protein>
<dbReference type="Pfam" id="PF13365">
    <property type="entry name" value="Trypsin_2"/>
    <property type="match status" value="1"/>
</dbReference>
<dbReference type="Proteomes" id="UP001454036">
    <property type="component" value="Unassembled WGS sequence"/>
</dbReference>
<dbReference type="SUPFAM" id="SSF50494">
    <property type="entry name" value="Trypsin-like serine proteases"/>
    <property type="match status" value="1"/>
</dbReference>
<dbReference type="EMBL" id="BAABME010001009">
    <property type="protein sequence ID" value="GAA0146966.1"/>
    <property type="molecule type" value="Genomic_DNA"/>
</dbReference>
<proteinExistence type="predicted"/>
<evidence type="ECO:0000313" key="2">
    <source>
        <dbReference type="Proteomes" id="UP001454036"/>
    </source>
</evidence>
<dbReference type="AlphaFoldDB" id="A0AAV3P7L5"/>